<proteinExistence type="predicted"/>
<dbReference type="SUPFAM" id="SSF52980">
    <property type="entry name" value="Restriction endonuclease-like"/>
    <property type="match status" value="1"/>
</dbReference>
<gene>
    <name evidence="1" type="ORF">RN001_002572</name>
</gene>
<dbReference type="InterPro" id="IPR011604">
    <property type="entry name" value="PDDEXK-like_dom_sf"/>
</dbReference>
<evidence type="ECO:0000313" key="2">
    <source>
        <dbReference type="Proteomes" id="UP001353858"/>
    </source>
</evidence>
<organism evidence="1 2">
    <name type="scientific">Aquatica leii</name>
    <dbReference type="NCBI Taxonomy" id="1421715"/>
    <lineage>
        <taxon>Eukaryota</taxon>
        <taxon>Metazoa</taxon>
        <taxon>Ecdysozoa</taxon>
        <taxon>Arthropoda</taxon>
        <taxon>Hexapoda</taxon>
        <taxon>Insecta</taxon>
        <taxon>Pterygota</taxon>
        <taxon>Neoptera</taxon>
        <taxon>Endopterygota</taxon>
        <taxon>Coleoptera</taxon>
        <taxon>Polyphaga</taxon>
        <taxon>Elateriformia</taxon>
        <taxon>Elateroidea</taxon>
        <taxon>Lampyridae</taxon>
        <taxon>Luciolinae</taxon>
        <taxon>Aquatica</taxon>
    </lineage>
</organism>
<reference evidence="2" key="1">
    <citation type="submission" date="2023-01" db="EMBL/GenBank/DDBJ databases">
        <title>Key to firefly adult light organ development and bioluminescence: homeobox transcription factors regulate luciferase expression and transportation to peroxisome.</title>
        <authorList>
            <person name="Fu X."/>
        </authorList>
    </citation>
    <scope>NUCLEOTIDE SEQUENCE [LARGE SCALE GENOMIC DNA]</scope>
</reference>
<name>A0AAN7PMJ4_9COLE</name>
<comment type="caution">
    <text evidence="1">The sequence shown here is derived from an EMBL/GenBank/DDBJ whole genome shotgun (WGS) entry which is preliminary data.</text>
</comment>
<dbReference type="Gene3D" id="3.90.320.10">
    <property type="match status" value="1"/>
</dbReference>
<accession>A0AAN7PMJ4</accession>
<dbReference type="GO" id="GO:0006281">
    <property type="term" value="P:DNA repair"/>
    <property type="evidence" value="ECO:0007669"/>
    <property type="project" value="UniProtKB-ARBA"/>
</dbReference>
<evidence type="ECO:0000313" key="1">
    <source>
        <dbReference type="EMBL" id="KAK4886301.1"/>
    </source>
</evidence>
<protein>
    <submittedName>
        <fullName evidence="1">Uncharacterized protein</fullName>
    </submittedName>
</protein>
<dbReference type="EMBL" id="JARPUR010000001">
    <property type="protein sequence ID" value="KAK4886301.1"/>
    <property type="molecule type" value="Genomic_DNA"/>
</dbReference>
<sequence length="123" mass="14503">MKAREARRKSKYIKRKLFPKTDGNYGPDVVNFVADLEQNLYQEKVKTFLHDLHAVDKQKIFQETVLQYKSNFWQTERKKRITSSSFGKICSVATKFGLENEEIAISLFEKQLGKLVQKKWIDN</sequence>
<dbReference type="InterPro" id="IPR011335">
    <property type="entry name" value="Restrct_endonuc-II-like"/>
</dbReference>
<dbReference type="Proteomes" id="UP001353858">
    <property type="component" value="Unassembled WGS sequence"/>
</dbReference>
<keyword evidence="2" id="KW-1185">Reference proteome</keyword>
<dbReference type="AlphaFoldDB" id="A0AAN7PMJ4"/>